<gene>
    <name evidence="2" type="ORF">DPMN_096178</name>
    <name evidence="3" type="ORF">DPMN_096179</name>
</gene>
<reference evidence="2" key="1">
    <citation type="journal article" date="2019" name="bioRxiv">
        <title>The Genome of the Zebra Mussel, Dreissena polymorpha: A Resource for Invasive Species Research.</title>
        <authorList>
            <person name="McCartney M.A."/>
            <person name="Auch B."/>
            <person name="Kono T."/>
            <person name="Mallez S."/>
            <person name="Zhang Y."/>
            <person name="Obille A."/>
            <person name="Becker A."/>
            <person name="Abrahante J.E."/>
            <person name="Garbe J."/>
            <person name="Badalamenti J.P."/>
            <person name="Herman A."/>
            <person name="Mangelson H."/>
            <person name="Liachko I."/>
            <person name="Sullivan S."/>
            <person name="Sone E.D."/>
            <person name="Koren S."/>
            <person name="Silverstein K.A.T."/>
            <person name="Beckman K.B."/>
            <person name="Gohl D.M."/>
        </authorList>
    </citation>
    <scope>NUCLEOTIDE SEQUENCE</scope>
    <source>
        <strain evidence="2">Duluth1</strain>
        <tissue evidence="2">Whole animal</tissue>
    </source>
</reference>
<protein>
    <submittedName>
        <fullName evidence="2">Uncharacterized protein</fullName>
    </submittedName>
</protein>
<name>A0A9D4LAW0_DREPO</name>
<proteinExistence type="predicted"/>
<feature type="chain" id="PRO_5040045501" evidence="1">
    <location>
        <begin position="21"/>
        <end position="82"/>
    </location>
</feature>
<feature type="signal peptide" evidence="1">
    <location>
        <begin position="1"/>
        <end position="20"/>
    </location>
</feature>
<comment type="caution">
    <text evidence="2">The sequence shown here is derived from an EMBL/GenBank/DDBJ whole genome shotgun (WGS) entry which is preliminary data.</text>
</comment>
<organism evidence="2 4">
    <name type="scientific">Dreissena polymorpha</name>
    <name type="common">Zebra mussel</name>
    <name type="synonym">Mytilus polymorpha</name>
    <dbReference type="NCBI Taxonomy" id="45954"/>
    <lineage>
        <taxon>Eukaryota</taxon>
        <taxon>Metazoa</taxon>
        <taxon>Spiralia</taxon>
        <taxon>Lophotrochozoa</taxon>
        <taxon>Mollusca</taxon>
        <taxon>Bivalvia</taxon>
        <taxon>Autobranchia</taxon>
        <taxon>Heteroconchia</taxon>
        <taxon>Euheterodonta</taxon>
        <taxon>Imparidentia</taxon>
        <taxon>Neoheterodontei</taxon>
        <taxon>Myida</taxon>
        <taxon>Dreissenoidea</taxon>
        <taxon>Dreissenidae</taxon>
        <taxon>Dreissena</taxon>
    </lineage>
</organism>
<evidence type="ECO:0000256" key="1">
    <source>
        <dbReference type="SAM" id="SignalP"/>
    </source>
</evidence>
<evidence type="ECO:0000313" key="3">
    <source>
        <dbReference type="EMBL" id="KAH3853647.1"/>
    </source>
</evidence>
<sequence length="82" mass="9405">MLSTLMLYLFVLGGFRIRLGARGPPNYQIDQDQLQLLLDRGFTVKRIAEDSLLGSKMHKLDTFQFRFACKKCISLQPEAIMP</sequence>
<reference evidence="2" key="2">
    <citation type="submission" date="2020-11" db="EMBL/GenBank/DDBJ databases">
        <authorList>
            <person name="McCartney M.A."/>
            <person name="Auch B."/>
            <person name="Kono T."/>
            <person name="Mallez S."/>
            <person name="Becker A."/>
            <person name="Gohl D.M."/>
            <person name="Silverstein K.A.T."/>
            <person name="Koren S."/>
            <person name="Bechman K.B."/>
            <person name="Herman A."/>
            <person name="Abrahante J.E."/>
            <person name="Garbe J."/>
        </authorList>
    </citation>
    <scope>NUCLEOTIDE SEQUENCE</scope>
    <source>
        <strain evidence="2">Duluth1</strain>
        <tissue evidence="2">Whole animal</tissue>
    </source>
</reference>
<keyword evidence="4" id="KW-1185">Reference proteome</keyword>
<dbReference type="EMBL" id="JAIWYP010000003">
    <property type="protein sequence ID" value="KAH3853646.1"/>
    <property type="molecule type" value="Genomic_DNA"/>
</dbReference>
<dbReference type="Proteomes" id="UP000828390">
    <property type="component" value="Unassembled WGS sequence"/>
</dbReference>
<accession>A0A9D4LAW0</accession>
<keyword evidence="1" id="KW-0732">Signal</keyword>
<dbReference type="AlphaFoldDB" id="A0A9D4LAW0"/>
<evidence type="ECO:0000313" key="2">
    <source>
        <dbReference type="EMBL" id="KAH3853646.1"/>
    </source>
</evidence>
<dbReference type="EMBL" id="JAIWYP010000003">
    <property type="protein sequence ID" value="KAH3853647.1"/>
    <property type="molecule type" value="Genomic_DNA"/>
</dbReference>
<evidence type="ECO:0000313" key="4">
    <source>
        <dbReference type="Proteomes" id="UP000828390"/>
    </source>
</evidence>